<evidence type="ECO:0008006" key="4">
    <source>
        <dbReference type="Google" id="ProtNLM"/>
    </source>
</evidence>
<dbReference type="OrthoDB" id="2502018at2759"/>
<dbReference type="SUPFAM" id="SSF52047">
    <property type="entry name" value="RNI-like"/>
    <property type="match status" value="1"/>
</dbReference>
<dbReference type="KEGG" id="mlr:MELLADRAFT_93935"/>
<dbReference type="GeneID" id="18936735"/>
<dbReference type="Gene3D" id="3.80.10.10">
    <property type="entry name" value="Ribonuclease Inhibitor"/>
    <property type="match status" value="1"/>
</dbReference>
<dbReference type="EMBL" id="GL883152">
    <property type="protein sequence ID" value="EGF99955.1"/>
    <property type="molecule type" value="Genomic_DNA"/>
</dbReference>
<sequence>MTSTSMPPLYRGGRLSSLPIEVKEMIVYWVHHLPSTQQRYYRRHRRKRFQKQGDSLPLFDIRSLASVDRTFRQICSFYLYGWLNFSRGAVPRIRFAYQEIIPRHSHCVKMIWWRGSSPEVYSHTDEVRQKTWDGSGQSSCNSTSRFELFLEILRACPQITHLDIDMAKDPSPDGDVRATQSSSVTKYDYGKMAKFIKPLSHLTSLTHLSLVPYDKGVFTEIFLVELISNLPQLQSFACSHIDRSATKKLADSECYQSSLAVHLASLPHLTRLILKNAYCVNASWSEPNWKSSLEELSLANSPLITVAVFHAFTQLFASTLVELEVNNVPCDTYWMEDPTLTLRGPSGGPLQFELPKLKTLKISTWLPVGFLWAFQASKDLSYLFLQETSFIDYEELVGLIEDELWPNLKRFQISPETGSLSLDEITELNKSCQKHGVEMNINCNINNGEEDDSEDSEDSEEEKEEGESD</sequence>
<keyword evidence="3" id="KW-1185">Reference proteome</keyword>
<proteinExistence type="predicted"/>
<organism evidence="3">
    <name type="scientific">Melampsora larici-populina (strain 98AG31 / pathotype 3-4-7)</name>
    <name type="common">Poplar leaf rust fungus</name>
    <dbReference type="NCBI Taxonomy" id="747676"/>
    <lineage>
        <taxon>Eukaryota</taxon>
        <taxon>Fungi</taxon>
        <taxon>Dikarya</taxon>
        <taxon>Basidiomycota</taxon>
        <taxon>Pucciniomycotina</taxon>
        <taxon>Pucciniomycetes</taxon>
        <taxon>Pucciniales</taxon>
        <taxon>Melampsoraceae</taxon>
        <taxon>Melampsora</taxon>
    </lineage>
</organism>
<dbReference type="InParanoid" id="F4S5T7"/>
<feature type="compositionally biased region" description="Acidic residues" evidence="1">
    <location>
        <begin position="448"/>
        <end position="469"/>
    </location>
</feature>
<dbReference type="eggNOG" id="ENOG502RDGZ">
    <property type="taxonomic scope" value="Eukaryota"/>
</dbReference>
<protein>
    <recommendedName>
        <fullName evidence="4">F-box domain-containing protein</fullName>
    </recommendedName>
</protein>
<evidence type="ECO:0000256" key="1">
    <source>
        <dbReference type="SAM" id="MobiDB-lite"/>
    </source>
</evidence>
<dbReference type="HOGENOM" id="CLU_038618_0_0_1"/>
<gene>
    <name evidence="2" type="ORF">MELLADRAFT_93935</name>
</gene>
<dbReference type="RefSeq" id="XP_007416762.1">
    <property type="nucleotide sequence ID" value="XM_007416700.1"/>
</dbReference>
<dbReference type="VEuPathDB" id="FungiDB:MELLADRAFT_93935"/>
<dbReference type="InterPro" id="IPR032675">
    <property type="entry name" value="LRR_dom_sf"/>
</dbReference>
<dbReference type="AlphaFoldDB" id="F4S5T7"/>
<accession>F4S5T7</accession>
<evidence type="ECO:0000313" key="3">
    <source>
        <dbReference type="Proteomes" id="UP000001072"/>
    </source>
</evidence>
<evidence type="ECO:0000313" key="2">
    <source>
        <dbReference type="EMBL" id="EGF99955.1"/>
    </source>
</evidence>
<dbReference type="Proteomes" id="UP000001072">
    <property type="component" value="Unassembled WGS sequence"/>
</dbReference>
<reference evidence="3" key="1">
    <citation type="journal article" date="2011" name="Proc. Natl. Acad. Sci. U.S.A.">
        <title>Obligate biotrophy features unraveled by the genomic analysis of rust fungi.</title>
        <authorList>
            <person name="Duplessis S."/>
            <person name="Cuomo C.A."/>
            <person name="Lin Y.-C."/>
            <person name="Aerts A."/>
            <person name="Tisserant E."/>
            <person name="Veneault-Fourrey C."/>
            <person name="Joly D.L."/>
            <person name="Hacquard S."/>
            <person name="Amselem J."/>
            <person name="Cantarel B.L."/>
            <person name="Chiu R."/>
            <person name="Coutinho P.M."/>
            <person name="Feau N."/>
            <person name="Field M."/>
            <person name="Frey P."/>
            <person name="Gelhaye E."/>
            <person name="Goldberg J."/>
            <person name="Grabherr M.G."/>
            <person name="Kodira C.D."/>
            <person name="Kohler A."/>
            <person name="Kuees U."/>
            <person name="Lindquist E.A."/>
            <person name="Lucas S.M."/>
            <person name="Mago R."/>
            <person name="Mauceli E."/>
            <person name="Morin E."/>
            <person name="Murat C."/>
            <person name="Pangilinan J.L."/>
            <person name="Park R."/>
            <person name="Pearson M."/>
            <person name="Quesneville H."/>
            <person name="Rouhier N."/>
            <person name="Sakthikumar S."/>
            <person name="Salamov A.A."/>
            <person name="Schmutz J."/>
            <person name="Selles B."/>
            <person name="Shapiro H."/>
            <person name="Tanguay P."/>
            <person name="Tuskan G.A."/>
            <person name="Henrissat B."/>
            <person name="Van de Peer Y."/>
            <person name="Rouze P."/>
            <person name="Ellis J.G."/>
            <person name="Dodds P.N."/>
            <person name="Schein J.E."/>
            <person name="Zhong S."/>
            <person name="Hamelin R.C."/>
            <person name="Grigoriev I.V."/>
            <person name="Szabo L.J."/>
            <person name="Martin F."/>
        </authorList>
    </citation>
    <scope>NUCLEOTIDE SEQUENCE [LARGE SCALE GENOMIC DNA]</scope>
    <source>
        <strain evidence="3">98AG31 / pathotype 3-4-7</strain>
    </source>
</reference>
<feature type="region of interest" description="Disordered" evidence="1">
    <location>
        <begin position="444"/>
        <end position="469"/>
    </location>
</feature>
<name>F4S5T7_MELLP</name>